<keyword evidence="11" id="KW-1185">Reference proteome</keyword>
<keyword evidence="5" id="KW-0552">Olfaction</keyword>
<keyword evidence="7 10" id="KW-0472">Membrane</keyword>
<organism evidence="11 12">
    <name type="scientific">Pogonomyrmex barbatus</name>
    <name type="common">red harvester ant</name>
    <dbReference type="NCBI Taxonomy" id="144034"/>
    <lineage>
        <taxon>Eukaryota</taxon>
        <taxon>Metazoa</taxon>
        <taxon>Ecdysozoa</taxon>
        <taxon>Arthropoda</taxon>
        <taxon>Hexapoda</taxon>
        <taxon>Insecta</taxon>
        <taxon>Pterygota</taxon>
        <taxon>Neoptera</taxon>
        <taxon>Endopterygota</taxon>
        <taxon>Hymenoptera</taxon>
        <taxon>Apocrita</taxon>
        <taxon>Aculeata</taxon>
        <taxon>Formicoidea</taxon>
        <taxon>Formicidae</taxon>
        <taxon>Myrmicinae</taxon>
        <taxon>Pogonomyrmex</taxon>
    </lineage>
</organism>
<dbReference type="InterPro" id="IPR004117">
    <property type="entry name" value="7tm6_olfct_rcpt"/>
</dbReference>
<evidence type="ECO:0000256" key="8">
    <source>
        <dbReference type="ARBA" id="ARBA00023170"/>
    </source>
</evidence>
<feature type="transmembrane region" description="Helical" evidence="10">
    <location>
        <begin position="29"/>
        <end position="46"/>
    </location>
</feature>
<feature type="transmembrane region" description="Helical" evidence="10">
    <location>
        <begin position="122"/>
        <end position="139"/>
    </location>
</feature>
<dbReference type="GeneID" id="112552310"/>
<dbReference type="GO" id="GO:0004984">
    <property type="term" value="F:olfactory receptor activity"/>
    <property type="evidence" value="ECO:0007669"/>
    <property type="project" value="InterPro"/>
</dbReference>
<keyword evidence="8" id="KW-0675">Receptor</keyword>
<feature type="transmembrane region" description="Helical" evidence="10">
    <location>
        <begin position="58"/>
        <end position="80"/>
    </location>
</feature>
<dbReference type="RefSeq" id="XP_025073088.1">
    <property type="nucleotide sequence ID" value="XM_025217303.1"/>
</dbReference>
<dbReference type="AlphaFoldDB" id="A0A8N1S4Z9"/>
<dbReference type="GO" id="GO:0005886">
    <property type="term" value="C:plasma membrane"/>
    <property type="evidence" value="ECO:0007669"/>
    <property type="project" value="UniProtKB-SubCell"/>
</dbReference>
<evidence type="ECO:0000256" key="1">
    <source>
        <dbReference type="ARBA" id="ARBA00004651"/>
    </source>
</evidence>
<comment type="subcellular location">
    <subcellularLocation>
        <location evidence="1">Cell membrane</location>
        <topology evidence="1">Multi-pass membrane protein</topology>
    </subcellularLocation>
</comment>
<name>A0A8N1S4Z9_9HYME</name>
<keyword evidence="9" id="KW-0807">Transducer</keyword>
<dbReference type="OrthoDB" id="6765072at2759"/>
<evidence type="ECO:0000313" key="12">
    <source>
        <dbReference type="RefSeq" id="XP_025073088.1"/>
    </source>
</evidence>
<evidence type="ECO:0000256" key="10">
    <source>
        <dbReference type="SAM" id="Phobius"/>
    </source>
</evidence>
<dbReference type="PANTHER" id="PTHR21137">
    <property type="entry name" value="ODORANT RECEPTOR"/>
    <property type="match status" value="1"/>
</dbReference>
<proteinExistence type="predicted"/>
<evidence type="ECO:0000256" key="2">
    <source>
        <dbReference type="ARBA" id="ARBA00022475"/>
    </source>
</evidence>
<evidence type="ECO:0000256" key="6">
    <source>
        <dbReference type="ARBA" id="ARBA00022989"/>
    </source>
</evidence>
<dbReference type="PANTHER" id="PTHR21137:SF35">
    <property type="entry name" value="ODORANT RECEPTOR 19A-RELATED"/>
    <property type="match status" value="1"/>
</dbReference>
<accession>A0A8N1S4Z9</accession>
<dbReference type="GO" id="GO:0005549">
    <property type="term" value="F:odorant binding"/>
    <property type="evidence" value="ECO:0007669"/>
    <property type="project" value="InterPro"/>
</dbReference>
<sequence length="218" mass="25432">MTRASTISRSIEIGLRFIGMWPDSAYPNLYWFSYMTSVAIVQYYQYAYVFIHFELDDLGLLMDSLSLTLAYSLAFLKLLVLWRNRRIFYYIVKIIDQDWSECVINDSYKSTMTGMADLSRRFANTVFSIYAFSSFFLSIGEHLLQSTNDINQFGNSSRELPIKMEFPFDVSKSPIFECFLIGQFFYDMVIAFVVCLINALLVALVSINDYEEIKKLRL</sequence>
<protein>
    <submittedName>
        <fullName evidence="12">Uncharacterized protein LOC112552310</fullName>
    </submittedName>
</protein>
<dbReference type="GO" id="GO:0007165">
    <property type="term" value="P:signal transduction"/>
    <property type="evidence" value="ECO:0007669"/>
    <property type="project" value="UniProtKB-KW"/>
</dbReference>
<keyword evidence="4 10" id="KW-0812">Transmembrane</keyword>
<dbReference type="Proteomes" id="UP000504615">
    <property type="component" value="Unplaced"/>
</dbReference>
<keyword evidence="6 10" id="KW-1133">Transmembrane helix</keyword>
<evidence type="ECO:0000256" key="9">
    <source>
        <dbReference type="ARBA" id="ARBA00023224"/>
    </source>
</evidence>
<keyword evidence="3" id="KW-0716">Sensory transduction</keyword>
<evidence type="ECO:0000313" key="11">
    <source>
        <dbReference type="Proteomes" id="UP000504615"/>
    </source>
</evidence>
<evidence type="ECO:0000256" key="3">
    <source>
        <dbReference type="ARBA" id="ARBA00022606"/>
    </source>
</evidence>
<evidence type="ECO:0000256" key="7">
    <source>
        <dbReference type="ARBA" id="ARBA00023136"/>
    </source>
</evidence>
<gene>
    <name evidence="12" type="primary">LOC112552310</name>
</gene>
<feature type="transmembrane region" description="Helical" evidence="10">
    <location>
        <begin position="184"/>
        <end position="207"/>
    </location>
</feature>
<evidence type="ECO:0000256" key="5">
    <source>
        <dbReference type="ARBA" id="ARBA00022725"/>
    </source>
</evidence>
<evidence type="ECO:0000256" key="4">
    <source>
        <dbReference type="ARBA" id="ARBA00022692"/>
    </source>
</evidence>
<keyword evidence="2" id="KW-1003">Cell membrane</keyword>
<reference evidence="12" key="1">
    <citation type="submission" date="2025-08" db="UniProtKB">
        <authorList>
            <consortium name="RefSeq"/>
        </authorList>
    </citation>
    <scope>IDENTIFICATION</scope>
</reference>